<dbReference type="AlphaFoldDB" id="A9LY20"/>
<dbReference type="HOGENOM" id="CLU_010119_16_3_1"/>
<evidence type="ECO:0000256" key="1">
    <source>
        <dbReference type="ARBA" id="ARBA00001961"/>
    </source>
</evidence>
<dbReference type="GO" id="GO:0046872">
    <property type="term" value="F:metal ion binding"/>
    <property type="evidence" value="ECO:0007669"/>
    <property type="project" value="UniProtKB-KW"/>
</dbReference>
<dbReference type="InterPro" id="IPR044861">
    <property type="entry name" value="IPNS-like_FE2OG_OXY"/>
</dbReference>
<dbReference type="KEGG" id="smo:SELMODRAFT_105948"/>
<keyword evidence="11" id="KW-1185">Reference proteome</keyword>
<dbReference type="InterPro" id="IPR027443">
    <property type="entry name" value="IPNS-like_sf"/>
</dbReference>
<dbReference type="InterPro" id="IPR050231">
    <property type="entry name" value="Iron_ascorbate_oxido_reductase"/>
</dbReference>
<dbReference type="GO" id="GO:0016491">
    <property type="term" value="F:oxidoreductase activity"/>
    <property type="evidence" value="ECO:0007669"/>
    <property type="project" value="UniProtKB-KW"/>
</dbReference>
<comment type="cofactor">
    <cofactor evidence="1">
        <name>L-ascorbate</name>
        <dbReference type="ChEBI" id="CHEBI:38290"/>
    </cofactor>
</comment>
<dbReference type="Gene3D" id="2.60.120.330">
    <property type="entry name" value="B-lactam Antibiotic, Isopenicillin N Synthase, Chain"/>
    <property type="match status" value="1"/>
</dbReference>
<evidence type="ECO:0000256" key="3">
    <source>
        <dbReference type="ARBA" id="ARBA00023002"/>
    </source>
</evidence>
<dbReference type="Proteomes" id="UP000001514">
    <property type="component" value="Unassembled WGS sequence"/>
</dbReference>
<evidence type="ECO:0000256" key="4">
    <source>
        <dbReference type="ARBA" id="ARBA00023004"/>
    </source>
</evidence>
<dbReference type="SUPFAM" id="SSF51197">
    <property type="entry name" value="Clavaminate synthase-like"/>
    <property type="match status" value="1"/>
</dbReference>
<name>A9LY20_SELML</name>
<dbReference type="PRINTS" id="PR00682">
    <property type="entry name" value="IPNSYNTHASE"/>
</dbReference>
<dbReference type="PANTHER" id="PTHR47990">
    <property type="entry name" value="2-OXOGLUTARATE (2OG) AND FE(II)-DEPENDENT OXYGENASE SUPERFAMILY PROTEIN-RELATED"/>
    <property type="match status" value="1"/>
</dbReference>
<dbReference type="Gramene" id="EFJ21916">
    <property type="protein sequence ID" value="EFJ21916"/>
    <property type="gene ID" value="SELMODRAFT_105948"/>
</dbReference>
<feature type="domain" description="Fe2OG dioxygenase" evidence="8">
    <location>
        <begin position="246"/>
        <end position="346"/>
    </location>
</feature>
<reference evidence="9" key="1">
    <citation type="journal article" date="2008" name="Plant Cell">
        <title>The GID1-Mediated GA Perception Mechanism is Conserved in the Lycophyte Selaginella moellendorffii but not in the Bryophyte Physcomitrella patens.</title>
        <authorList>
            <person name="Hirano K."/>
            <person name="Nakajima M."/>
            <person name="Asano K."/>
            <person name="Nishiyama T."/>
            <person name="Sakakibara H."/>
            <person name="Kojima M."/>
            <person name="Katoh E."/>
            <person name="Xiang H."/>
            <person name="Tanahashi T."/>
            <person name="Hasebe M."/>
            <person name="Banks J.A."/>
            <person name="Ashikari M."/>
            <person name="Kitano H."/>
            <person name="Ueguchi-Tanaka M."/>
            <person name="Matsuoka M."/>
        </authorList>
    </citation>
    <scope>NUCLEOTIDE SEQUENCE</scope>
</reference>
<evidence type="ECO:0000259" key="8">
    <source>
        <dbReference type="PROSITE" id="PS51471"/>
    </source>
</evidence>
<comment type="catalytic activity">
    <reaction evidence="5">
        <text>gibberellin A12 + 2 2-oxoglutarate + 3 O2 + H(+) = gibberellin A9 + 2 succinate + 3 CO2 + 2 H2O</text>
        <dbReference type="Rhea" id="RHEA:60772"/>
        <dbReference type="ChEBI" id="CHEBI:15377"/>
        <dbReference type="ChEBI" id="CHEBI:15378"/>
        <dbReference type="ChEBI" id="CHEBI:15379"/>
        <dbReference type="ChEBI" id="CHEBI:16526"/>
        <dbReference type="ChEBI" id="CHEBI:16810"/>
        <dbReference type="ChEBI" id="CHEBI:30031"/>
        <dbReference type="ChEBI" id="CHEBI:58627"/>
        <dbReference type="ChEBI" id="CHEBI:73255"/>
    </reaction>
    <physiologicalReaction direction="left-to-right" evidence="5">
        <dbReference type="Rhea" id="RHEA:60773"/>
    </physiologicalReaction>
</comment>
<feature type="region of interest" description="Disordered" evidence="7">
    <location>
        <begin position="1"/>
        <end position="28"/>
    </location>
</feature>
<comment type="similarity">
    <text evidence="6">Belongs to the iron/ascorbate-dependent oxidoreductase family.</text>
</comment>
<protein>
    <submittedName>
        <fullName evidence="9">Gibberellin 20-oxidase-like protein</fullName>
    </submittedName>
</protein>
<keyword evidence="4 6" id="KW-0408">Iron</keyword>
<dbReference type="InterPro" id="IPR005123">
    <property type="entry name" value="Oxoglu/Fe-dep_dioxygenase_dom"/>
</dbReference>
<gene>
    <name evidence="10" type="primary">GA20oxL1-1</name>
    <name evidence="10" type="ORF">SELMODRAFT_105948</name>
</gene>
<evidence type="ECO:0000256" key="7">
    <source>
        <dbReference type="SAM" id="MobiDB-lite"/>
    </source>
</evidence>
<evidence type="ECO:0000256" key="6">
    <source>
        <dbReference type="RuleBase" id="RU003682"/>
    </source>
</evidence>
<dbReference type="InterPro" id="IPR026992">
    <property type="entry name" value="DIOX_N"/>
</dbReference>
<dbReference type="PROSITE" id="PS51471">
    <property type="entry name" value="FE2OG_OXY"/>
    <property type="match status" value="1"/>
</dbReference>
<dbReference type="GO" id="GO:0009685">
    <property type="term" value="P:gibberellin metabolic process"/>
    <property type="evidence" value="ECO:0007669"/>
    <property type="project" value="UniProtKB-ARBA"/>
</dbReference>
<keyword evidence="3 6" id="KW-0560">Oxidoreductase</keyword>
<dbReference type="EMBL" id="GL377597">
    <property type="protein sequence ID" value="EFJ21916.1"/>
    <property type="molecule type" value="Genomic_DNA"/>
</dbReference>
<dbReference type="eggNOG" id="KOG0143">
    <property type="taxonomic scope" value="Eukaryota"/>
</dbReference>
<dbReference type="FunFam" id="2.60.120.330:FF:000003">
    <property type="entry name" value="Gibberellin 20 oxidase 2"/>
    <property type="match status" value="1"/>
</dbReference>
<evidence type="ECO:0000256" key="2">
    <source>
        <dbReference type="ARBA" id="ARBA00022723"/>
    </source>
</evidence>
<organism evidence="9">
    <name type="scientific">Selaginella moellendorffii</name>
    <name type="common">Spikemoss</name>
    <dbReference type="NCBI Taxonomy" id="88036"/>
    <lineage>
        <taxon>Eukaryota</taxon>
        <taxon>Viridiplantae</taxon>
        <taxon>Streptophyta</taxon>
        <taxon>Embryophyta</taxon>
        <taxon>Tracheophyta</taxon>
        <taxon>Lycopodiopsida</taxon>
        <taxon>Selaginellales</taxon>
        <taxon>Selaginellaceae</taxon>
        <taxon>Selaginella</taxon>
    </lineage>
</organism>
<dbReference type="GeneID" id="9638390"/>
<reference evidence="10 11" key="2">
    <citation type="journal article" date="2011" name="Science">
        <title>The Selaginella genome identifies genetic changes associated with the evolution of vascular plants.</title>
        <authorList>
            <person name="Banks J.A."/>
            <person name="Nishiyama T."/>
            <person name="Hasebe M."/>
            <person name="Bowman J.L."/>
            <person name="Gribskov M."/>
            <person name="dePamphilis C."/>
            <person name="Albert V.A."/>
            <person name="Aono N."/>
            <person name="Aoyama T."/>
            <person name="Ambrose B.A."/>
            <person name="Ashton N.W."/>
            <person name="Axtell M.J."/>
            <person name="Barker E."/>
            <person name="Barker M.S."/>
            <person name="Bennetzen J.L."/>
            <person name="Bonawitz N.D."/>
            <person name="Chapple C."/>
            <person name="Cheng C."/>
            <person name="Correa L.G."/>
            <person name="Dacre M."/>
            <person name="DeBarry J."/>
            <person name="Dreyer I."/>
            <person name="Elias M."/>
            <person name="Engstrom E.M."/>
            <person name="Estelle M."/>
            <person name="Feng L."/>
            <person name="Finet C."/>
            <person name="Floyd S.K."/>
            <person name="Frommer W.B."/>
            <person name="Fujita T."/>
            <person name="Gramzow L."/>
            <person name="Gutensohn M."/>
            <person name="Harholt J."/>
            <person name="Hattori M."/>
            <person name="Heyl A."/>
            <person name="Hirai T."/>
            <person name="Hiwatashi Y."/>
            <person name="Ishikawa M."/>
            <person name="Iwata M."/>
            <person name="Karol K.G."/>
            <person name="Koehler B."/>
            <person name="Kolukisaoglu U."/>
            <person name="Kubo M."/>
            <person name="Kurata T."/>
            <person name="Lalonde S."/>
            <person name="Li K."/>
            <person name="Li Y."/>
            <person name="Litt A."/>
            <person name="Lyons E."/>
            <person name="Manning G."/>
            <person name="Maruyama T."/>
            <person name="Michael T.P."/>
            <person name="Mikami K."/>
            <person name="Miyazaki S."/>
            <person name="Morinaga S."/>
            <person name="Murata T."/>
            <person name="Mueller-Roeber B."/>
            <person name="Nelson D.R."/>
            <person name="Obara M."/>
            <person name="Oguri Y."/>
            <person name="Olmstead R.G."/>
            <person name="Onodera N."/>
            <person name="Petersen B.L."/>
            <person name="Pils B."/>
            <person name="Prigge M."/>
            <person name="Rensing S.A."/>
            <person name="Riano-Pachon D.M."/>
            <person name="Roberts A.W."/>
            <person name="Sato Y."/>
            <person name="Scheller H.V."/>
            <person name="Schulz B."/>
            <person name="Schulz C."/>
            <person name="Shakirov E.V."/>
            <person name="Shibagaki N."/>
            <person name="Shinohara N."/>
            <person name="Shippen D.E."/>
            <person name="Soerensen I."/>
            <person name="Sotooka R."/>
            <person name="Sugimoto N."/>
            <person name="Sugita M."/>
            <person name="Sumikawa N."/>
            <person name="Tanurdzic M."/>
            <person name="Theissen G."/>
            <person name="Ulvskov P."/>
            <person name="Wakazuki S."/>
            <person name="Weng J.K."/>
            <person name="Willats W.W."/>
            <person name="Wipf D."/>
            <person name="Wolf P.G."/>
            <person name="Yang L."/>
            <person name="Zimmer A.D."/>
            <person name="Zhu Q."/>
            <person name="Mitros T."/>
            <person name="Hellsten U."/>
            <person name="Loque D."/>
            <person name="Otillar R."/>
            <person name="Salamov A."/>
            <person name="Schmutz J."/>
            <person name="Shapiro H."/>
            <person name="Lindquist E."/>
            <person name="Lucas S."/>
            <person name="Rokhsar D."/>
            <person name="Grigoriev I.V."/>
        </authorList>
    </citation>
    <scope>NUCLEOTIDE SEQUENCE [LARGE SCALE GENOMIC DNA]</scope>
</reference>
<evidence type="ECO:0000313" key="9">
    <source>
        <dbReference type="EMBL" id="ABX10769.1"/>
    </source>
</evidence>
<dbReference type="InParanoid" id="A9LY20"/>
<sequence>MAVQSRPAGFPSFASSPRRDRHTKERIPRSLLQLQSSTATTSESAAALERQNICKLSALLKDTNLLPERYVIPESHRARLSHDAFLPEVELPMIDFETLKSGAGTESLAREVGNACRDWGFFQIVNHGVPDDLIQEMLLHADQFFHLPYEQKEKAAIFPRPLGYNGRYKDLSSSAPWVEAMAMQQTPYSTVDETVDRVWPGEGNPRLRRALRRYHAEMEKLGQSVVQLIALSLGLERRTFSRHFEESSSTFRWNHYPPCPLPSKALGLLAHSDPSAITILHQDSVGGLQIRKDGRWIAVKPRPDTFVINLGDVFQAWTNGRYKSVEHRAVVNQKQGRLSMVFFYGPQEDYVITPPDELIDEDHPLRYRPFTWGDYSAARLSIPAHGKRHLDVFAGAL</sequence>
<accession>A9LY20</accession>
<evidence type="ECO:0000256" key="5">
    <source>
        <dbReference type="ARBA" id="ARBA00050508"/>
    </source>
</evidence>
<dbReference type="Pfam" id="PF03171">
    <property type="entry name" value="2OG-FeII_Oxy"/>
    <property type="match status" value="1"/>
</dbReference>
<keyword evidence="2 6" id="KW-0479">Metal-binding</keyword>
<evidence type="ECO:0000313" key="10">
    <source>
        <dbReference type="EMBL" id="EFJ21916.1"/>
    </source>
</evidence>
<dbReference type="OrthoDB" id="288590at2759"/>
<dbReference type="Pfam" id="PF14226">
    <property type="entry name" value="DIOX_N"/>
    <property type="match status" value="1"/>
</dbReference>
<proteinExistence type="evidence at transcript level"/>
<dbReference type="EMBL" id="EU262755">
    <property type="protein sequence ID" value="ABX10769.1"/>
    <property type="molecule type" value="mRNA"/>
</dbReference>
<evidence type="ECO:0000313" key="11">
    <source>
        <dbReference type="Proteomes" id="UP000001514"/>
    </source>
</evidence>
<dbReference type="OMA" id="WTELEYY"/>